<evidence type="ECO:0000313" key="6">
    <source>
        <dbReference type="Proteomes" id="UP001055172"/>
    </source>
</evidence>
<dbReference type="GO" id="GO:0008171">
    <property type="term" value="F:O-methyltransferase activity"/>
    <property type="evidence" value="ECO:0007669"/>
    <property type="project" value="InterPro"/>
</dbReference>
<dbReference type="InterPro" id="IPR029063">
    <property type="entry name" value="SAM-dependent_MTases_sf"/>
</dbReference>
<keyword evidence="1" id="KW-0489">Methyltransferase</keyword>
<dbReference type="InterPro" id="IPR036388">
    <property type="entry name" value="WH-like_DNA-bd_sf"/>
</dbReference>
<dbReference type="AlphaFoldDB" id="A0AA37GV97"/>
<comment type="caution">
    <text evidence="5">The sequence shown here is derived from an EMBL/GenBank/DDBJ whole genome shotgun (WGS) entry which is preliminary data.</text>
</comment>
<evidence type="ECO:0000256" key="1">
    <source>
        <dbReference type="ARBA" id="ARBA00022603"/>
    </source>
</evidence>
<dbReference type="PANTHER" id="PTHR43712:SF19">
    <property type="entry name" value="DUAL O-METHYLTRANSFERASE_FAD-DEPENDENT MONOOXYGENASE ELCB"/>
    <property type="match status" value="1"/>
</dbReference>
<proteinExistence type="predicted"/>
<dbReference type="Proteomes" id="UP001055172">
    <property type="component" value="Unassembled WGS sequence"/>
</dbReference>
<accession>A0AA37GV97</accession>
<dbReference type="PANTHER" id="PTHR43712">
    <property type="entry name" value="PUTATIVE (AFU_ORTHOLOGUE AFUA_4G14580)-RELATED"/>
    <property type="match status" value="1"/>
</dbReference>
<dbReference type="SUPFAM" id="SSF53335">
    <property type="entry name" value="S-adenosyl-L-methionine-dependent methyltransferases"/>
    <property type="match status" value="1"/>
</dbReference>
<feature type="domain" description="O-methyltransferase C-terminal" evidence="4">
    <location>
        <begin position="199"/>
        <end position="403"/>
    </location>
</feature>
<keyword evidence="2" id="KW-0808">Transferase</keyword>
<dbReference type="GO" id="GO:0032259">
    <property type="term" value="P:methylation"/>
    <property type="evidence" value="ECO:0007669"/>
    <property type="project" value="UniProtKB-KW"/>
</dbReference>
<protein>
    <submittedName>
        <fullName evidence="5">O-methyltransferase aurJ</fullName>
    </submittedName>
</protein>
<dbReference type="PROSITE" id="PS51683">
    <property type="entry name" value="SAM_OMT_II"/>
    <property type="match status" value="1"/>
</dbReference>
<evidence type="ECO:0000259" key="4">
    <source>
        <dbReference type="Pfam" id="PF00891"/>
    </source>
</evidence>
<keyword evidence="3" id="KW-0949">S-adenosyl-L-methionine</keyword>
<dbReference type="SUPFAM" id="SSF46785">
    <property type="entry name" value="Winged helix' DNA-binding domain"/>
    <property type="match status" value="1"/>
</dbReference>
<evidence type="ECO:0000256" key="2">
    <source>
        <dbReference type="ARBA" id="ARBA00022679"/>
    </source>
</evidence>
<sequence>MGSNPGAPSLLLELAEAALASAKQLNECLNAEGLPQPSFAADGPTYVVPKSARKEAQEARIAVAEMAFQLFNLVTGPSELLPNMTANYHTIFALQWLHHFRILSYIPLQGAVSYAQLAQEANVPESQLKAVSRMVMTSNILTEPESGRIAHTASSAMFIKFPNMGDWAGYMFSASIPTAAAMVQATEKWPGSLQKTETAYNISFNHNLPFFDHLSQSPLMTKQFSGYMKSVTDGQGMDLAHLVNGFDWEKLPSGSLVVDIGGSTGHASFAIAAAHPHLRFQVQDLDVVVREDKAGQKQEAADRVAFKAHNFFEPQPTIGASVYMLRMIIHDWPAAEAATILRNIVPALDATNSTLLIMDTVLPPPGRLPSVRERVIRTRDLTMRQVFNAQERSVEDWEALLQATDPRLKLQGMRQPEGSNMSLLTIRLTADS</sequence>
<dbReference type="Pfam" id="PF00891">
    <property type="entry name" value="Methyltransf_2"/>
    <property type="match status" value="1"/>
</dbReference>
<name>A0AA37GV97_9PEZI</name>
<gene>
    <name evidence="5" type="ORF">ColLi_10258</name>
</gene>
<evidence type="ECO:0000313" key="5">
    <source>
        <dbReference type="EMBL" id="GJC87420.1"/>
    </source>
</evidence>
<dbReference type="Gene3D" id="1.10.10.10">
    <property type="entry name" value="Winged helix-like DNA-binding domain superfamily/Winged helix DNA-binding domain"/>
    <property type="match status" value="1"/>
</dbReference>
<reference evidence="5 6" key="1">
    <citation type="submission" date="2021-07" db="EMBL/GenBank/DDBJ databases">
        <title>Genome data of Colletotrichum spaethianum.</title>
        <authorList>
            <person name="Utami Y.D."/>
            <person name="Hiruma K."/>
        </authorList>
    </citation>
    <scope>NUCLEOTIDE SEQUENCE [LARGE SCALE GENOMIC DNA]</scope>
    <source>
        <strain evidence="5 6">MAFF 242679</strain>
    </source>
</reference>
<dbReference type="Gene3D" id="3.40.50.150">
    <property type="entry name" value="Vaccinia Virus protein VP39"/>
    <property type="match status" value="1"/>
</dbReference>
<evidence type="ECO:0000256" key="3">
    <source>
        <dbReference type="ARBA" id="ARBA00022691"/>
    </source>
</evidence>
<organism evidence="5 6">
    <name type="scientific">Colletotrichum liriopes</name>
    <dbReference type="NCBI Taxonomy" id="708192"/>
    <lineage>
        <taxon>Eukaryota</taxon>
        <taxon>Fungi</taxon>
        <taxon>Dikarya</taxon>
        <taxon>Ascomycota</taxon>
        <taxon>Pezizomycotina</taxon>
        <taxon>Sordariomycetes</taxon>
        <taxon>Hypocreomycetidae</taxon>
        <taxon>Glomerellales</taxon>
        <taxon>Glomerellaceae</taxon>
        <taxon>Colletotrichum</taxon>
        <taxon>Colletotrichum spaethianum species complex</taxon>
    </lineage>
</organism>
<dbReference type="EMBL" id="BPPX01000026">
    <property type="protein sequence ID" value="GJC87420.1"/>
    <property type="molecule type" value="Genomic_DNA"/>
</dbReference>
<dbReference type="InterPro" id="IPR001077">
    <property type="entry name" value="COMT_C"/>
</dbReference>
<dbReference type="InterPro" id="IPR016461">
    <property type="entry name" value="COMT-like"/>
</dbReference>
<dbReference type="InterPro" id="IPR036390">
    <property type="entry name" value="WH_DNA-bd_sf"/>
</dbReference>
<keyword evidence="6" id="KW-1185">Reference proteome</keyword>